<evidence type="ECO:0000256" key="4">
    <source>
        <dbReference type="ARBA" id="ARBA00023239"/>
    </source>
</evidence>
<evidence type="ECO:0000256" key="1">
    <source>
        <dbReference type="ARBA" id="ARBA00001933"/>
    </source>
</evidence>
<dbReference type="InterPro" id="IPR015421">
    <property type="entry name" value="PyrdxlP-dep_Trfase_major"/>
</dbReference>
<keyword evidence="8" id="KW-1185">Reference proteome</keyword>
<comment type="cofactor">
    <cofactor evidence="1">
        <name>pyridoxal 5'-phosphate</name>
        <dbReference type="ChEBI" id="CHEBI:597326"/>
    </cofactor>
</comment>
<dbReference type="InterPro" id="IPR015422">
    <property type="entry name" value="PyrdxlP-dep_Trfase_small"/>
</dbReference>
<dbReference type="EC" id="4.4.1.13" evidence="2"/>
<keyword evidence="3" id="KW-0663">Pyridoxal phosphate</keyword>
<dbReference type="InterPro" id="IPR004839">
    <property type="entry name" value="Aminotransferase_I/II_large"/>
</dbReference>
<evidence type="ECO:0000256" key="3">
    <source>
        <dbReference type="ARBA" id="ARBA00022898"/>
    </source>
</evidence>
<name>A0A9W5S2U2_9BACL</name>
<comment type="similarity">
    <text evidence="5">Belongs to the class-II pyridoxal-phosphate-dependent aminotransferase family. MalY/PatB cystathionine beta-lyase subfamily.</text>
</comment>
<dbReference type="RefSeq" id="WP_036715793.1">
    <property type="nucleotide sequence ID" value="NZ_KK082237.1"/>
</dbReference>
<keyword evidence="4" id="KW-0456">Lyase</keyword>
<evidence type="ECO:0000256" key="2">
    <source>
        <dbReference type="ARBA" id="ARBA00012224"/>
    </source>
</evidence>
<gene>
    <name evidence="7" type="ORF">BG53_14365</name>
</gene>
<sequence length="397" mass="44876">MTGKPYDFDRVVPRGGTASYKWDQSEKLFGRADILPLWVADMDFEPPREVVEAITKRAQEGVYGYTIRTDDYYEAVSGWLSRRHNWAVEHDWISSSPGIVPALSMIVQVFTKPGDGIILQSPVYYPFYDVIRMNGRTVVDNALQLQDGRFTMDFELLERQAAEGAKLLLLCSPHNPGGRVWTREELERLGEICLRHGVLVVADEIHHDLVFGGHRHTPFASISDAFAHNSITCIAPSKTFNLAGLQAASVIIPNEPHRQKYNRALKTLSLHMESFFGLTAVVSSYTHGDEWLDQLLVYLEGNLQTLLDYLERHLPEVKPIRPEGTYMVWLDCRAVSEDPQELKRLMFERAGVAFSEGSVFGKQGAGFLRVNVACRRALLVEALGRFAEAVRESRPLR</sequence>
<reference evidence="7 8" key="1">
    <citation type="submission" date="2014-02" db="EMBL/GenBank/DDBJ databases">
        <title>Genome sequence of Paenibacillus darwinianus reveals adaptive mechanisms for survival in Antarctic soils.</title>
        <authorList>
            <person name="Dsouza M."/>
            <person name="Taylor M.W."/>
            <person name="Turner S.J."/>
            <person name="Aislabie J."/>
        </authorList>
    </citation>
    <scope>NUCLEOTIDE SEQUENCE [LARGE SCALE GENOMIC DNA]</scope>
    <source>
        <strain evidence="7 8">CE1</strain>
    </source>
</reference>
<dbReference type="AlphaFoldDB" id="A0A9W5S2U2"/>
<evidence type="ECO:0000259" key="6">
    <source>
        <dbReference type="Pfam" id="PF00155"/>
    </source>
</evidence>
<dbReference type="CDD" id="cd00609">
    <property type="entry name" value="AAT_like"/>
    <property type="match status" value="1"/>
</dbReference>
<dbReference type="GO" id="GO:0030170">
    <property type="term" value="F:pyridoxal phosphate binding"/>
    <property type="evidence" value="ECO:0007669"/>
    <property type="project" value="InterPro"/>
</dbReference>
<feature type="domain" description="Aminotransferase class I/classII large" evidence="6">
    <location>
        <begin position="33"/>
        <end position="384"/>
    </location>
</feature>
<dbReference type="SUPFAM" id="SSF53383">
    <property type="entry name" value="PLP-dependent transferases"/>
    <property type="match status" value="1"/>
</dbReference>
<evidence type="ECO:0000313" key="8">
    <source>
        <dbReference type="Proteomes" id="UP000053750"/>
    </source>
</evidence>
<evidence type="ECO:0000313" key="7">
    <source>
        <dbReference type="EMBL" id="EXX90043.1"/>
    </source>
</evidence>
<dbReference type="Gene3D" id="3.90.1150.10">
    <property type="entry name" value="Aspartate Aminotransferase, domain 1"/>
    <property type="match status" value="1"/>
</dbReference>
<dbReference type="PANTHER" id="PTHR43525:SF1">
    <property type="entry name" value="PROTEIN MALY"/>
    <property type="match status" value="1"/>
</dbReference>
<comment type="caution">
    <text evidence="7">The sequence shown here is derived from an EMBL/GenBank/DDBJ whole genome shotgun (WGS) entry which is preliminary data.</text>
</comment>
<dbReference type="NCBIfam" id="TIGR04350">
    <property type="entry name" value="C_S_lyase_PatB"/>
    <property type="match status" value="1"/>
</dbReference>
<dbReference type="InterPro" id="IPR015424">
    <property type="entry name" value="PyrdxlP-dep_Trfase"/>
</dbReference>
<dbReference type="InterPro" id="IPR051798">
    <property type="entry name" value="Class-II_PLP-Dep_Aminotrans"/>
</dbReference>
<dbReference type="Gene3D" id="3.40.640.10">
    <property type="entry name" value="Type I PLP-dependent aspartate aminotransferase-like (Major domain)"/>
    <property type="match status" value="1"/>
</dbReference>
<dbReference type="PANTHER" id="PTHR43525">
    <property type="entry name" value="PROTEIN MALY"/>
    <property type="match status" value="1"/>
</dbReference>
<evidence type="ECO:0000256" key="5">
    <source>
        <dbReference type="ARBA" id="ARBA00037974"/>
    </source>
</evidence>
<dbReference type="Pfam" id="PF00155">
    <property type="entry name" value="Aminotran_1_2"/>
    <property type="match status" value="1"/>
</dbReference>
<dbReference type="EMBL" id="JFHU01000077">
    <property type="protein sequence ID" value="EXX90043.1"/>
    <property type="molecule type" value="Genomic_DNA"/>
</dbReference>
<accession>A0A9W5S2U2</accession>
<dbReference type="InterPro" id="IPR027619">
    <property type="entry name" value="C-S_lyase_PatB-like"/>
</dbReference>
<dbReference type="Proteomes" id="UP000053750">
    <property type="component" value="Unassembled WGS sequence"/>
</dbReference>
<organism evidence="7 8">
    <name type="scientific">Paenibacillus darwinianus</name>
    <dbReference type="NCBI Taxonomy" id="1380763"/>
    <lineage>
        <taxon>Bacteria</taxon>
        <taxon>Bacillati</taxon>
        <taxon>Bacillota</taxon>
        <taxon>Bacilli</taxon>
        <taxon>Bacillales</taxon>
        <taxon>Paenibacillaceae</taxon>
        <taxon>Paenibacillus</taxon>
    </lineage>
</organism>
<dbReference type="OrthoDB" id="9802872at2"/>
<proteinExistence type="inferred from homology"/>
<dbReference type="GO" id="GO:0047804">
    <property type="term" value="F:cysteine-S-conjugate beta-lyase activity"/>
    <property type="evidence" value="ECO:0007669"/>
    <property type="project" value="UniProtKB-EC"/>
</dbReference>
<protein>
    <recommendedName>
        <fullName evidence="2">cysteine-S-conjugate beta-lyase</fullName>
        <ecNumber evidence="2">4.4.1.13</ecNumber>
    </recommendedName>
</protein>